<dbReference type="EMBL" id="BAABWU010000010">
    <property type="protein sequence ID" value="GAA6197274.1"/>
    <property type="molecule type" value="Genomic_DNA"/>
</dbReference>
<comment type="caution">
    <text evidence="3">The sequence shown here is derived from an EMBL/GenBank/DDBJ whole genome shotgun (WGS) entry which is preliminary data.</text>
</comment>
<gene>
    <name evidence="3" type="ORF">NBRC116598_27180</name>
</gene>
<feature type="compositionally biased region" description="Pro residues" evidence="1">
    <location>
        <begin position="337"/>
        <end position="347"/>
    </location>
</feature>
<evidence type="ECO:0000313" key="3">
    <source>
        <dbReference type="EMBL" id="GAA6197274.1"/>
    </source>
</evidence>
<dbReference type="Pfam" id="PF08240">
    <property type="entry name" value="ADH_N"/>
    <property type="match status" value="1"/>
</dbReference>
<dbReference type="SUPFAM" id="SSF51735">
    <property type="entry name" value="NAD(P)-binding Rossmann-fold domains"/>
    <property type="match status" value="1"/>
</dbReference>
<reference evidence="3 4" key="1">
    <citation type="submission" date="2024-04" db="EMBL/GenBank/DDBJ databases">
        <title>Draft genome sequence of Pseudophaeobacter arcticus NBRC 116598.</title>
        <authorList>
            <person name="Miyakawa T."/>
            <person name="Kusuya Y."/>
            <person name="Miura T."/>
        </authorList>
    </citation>
    <scope>NUCLEOTIDE SEQUENCE [LARGE SCALE GENOMIC DNA]</scope>
    <source>
        <strain evidence="3 4">SU-CL00105</strain>
    </source>
</reference>
<dbReference type="Gene3D" id="3.40.50.720">
    <property type="entry name" value="NAD(P)-binding Rossmann-like Domain"/>
    <property type="match status" value="1"/>
</dbReference>
<keyword evidence="4" id="KW-1185">Reference proteome</keyword>
<dbReference type="CDD" id="cd08267">
    <property type="entry name" value="MDR1"/>
    <property type="match status" value="1"/>
</dbReference>
<protein>
    <submittedName>
        <fullName evidence="3">NAD(P)-dependent alcohol dehydrogenase</fullName>
    </submittedName>
</protein>
<dbReference type="PANTHER" id="PTHR11695">
    <property type="entry name" value="ALCOHOL DEHYDROGENASE RELATED"/>
    <property type="match status" value="1"/>
</dbReference>
<organism evidence="3 4">
    <name type="scientific">Pseudophaeobacter arcticus</name>
    <dbReference type="NCBI Taxonomy" id="385492"/>
    <lineage>
        <taxon>Bacteria</taxon>
        <taxon>Pseudomonadati</taxon>
        <taxon>Pseudomonadota</taxon>
        <taxon>Alphaproteobacteria</taxon>
        <taxon>Rhodobacterales</taxon>
        <taxon>Paracoccaceae</taxon>
        <taxon>Pseudophaeobacter</taxon>
    </lineage>
</organism>
<evidence type="ECO:0000259" key="2">
    <source>
        <dbReference type="SMART" id="SM00829"/>
    </source>
</evidence>
<dbReference type="Gene3D" id="3.90.180.10">
    <property type="entry name" value="Medium-chain alcohol dehydrogenases, catalytic domain"/>
    <property type="match status" value="1"/>
</dbReference>
<dbReference type="Pfam" id="PF13602">
    <property type="entry name" value="ADH_zinc_N_2"/>
    <property type="match status" value="1"/>
</dbReference>
<sequence>MTETYHAWAIPRYGCPEVLEPVTPPRQPPTGRQLQIEIKASAVTRADCMMRAGVPRFARAFLGLSRPRNNLVGTGLSGVITAIGPGVKRFAVGDAVFGESGLSFGANASHICLDEDALLLQKPDSLPHAQASTLCDGPLTSLHFLTQVAQLHPGQRLLVLGGSGSLGSAAIQIARHLGAEVTATCSTRNAAQVSALGAQQVIDYTRRDIADTAETFDVIYDTLGASSFGRLKHNLAAGGRYLCPVLDGKLLGAALATWLWGGRRAQFSAAGLQPVHQLRDLLTQLLVLTRSGALTPLMDRHYGLDELIAAHRYVDTGRKVGNVVVMGSRPGSTAPSQPLPAPPPPAIPDAKDRDQG</sequence>
<dbReference type="InterPro" id="IPR036291">
    <property type="entry name" value="NAD(P)-bd_dom_sf"/>
</dbReference>
<feature type="region of interest" description="Disordered" evidence="1">
    <location>
        <begin position="326"/>
        <end position="356"/>
    </location>
</feature>
<evidence type="ECO:0000256" key="1">
    <source>
        <dbReference type="SAM" id="MobiDB-lite"/>
    </source>
</evidence>
<accession>A0ABQ0AN57</accession>
<dbReference type="InterPro" id="IPR011032">
    <property type="entry name" value="GroES-like_sf"/>
</dbReference>
<evidence type="ECO:0000313" key="4">
    <source>
        <dbReference type="Proteomes" id="UP001441944"/>
    </source>
</evidence>
<name>A0ABQ0AN57_9RHOB</name>
<dbReference type="SUPFAM" id="SSF50129">
    <property type="entry name" value="GroES-like"/>
    <property type="match status" value="1"/>
</dbReference>
<proteinExistence type="predicted"/>
<dbReference type="RefSeq" id="WP_353400867.1">
    <property type="nucleotide sequence ID" value="NZ_BAABWU010000010.1"/>
</dbReference>
<dbReference type="InterPro" id="IPR020843">
    <property type="entry name" value="ER"/>
</dbReference>
<dbReference type="Proteomes" id="UP001441944">
    <property type="component" value="Unassembled WGS sequence"/>
</dbReference>
<dbReference type="InterPro" id="IPR050700">
    <property type="entry name" value="YIM1/Zinc_Alcohol_DH_Fams"/>
</dbReference>
<dbReference type="InterPro" id="IPR013154">
    <property type="entry name" value="ADH-like_N"/>
</dbReference>
<dbReference type="SMART" id="SM00829">
    <property type="entry name" value="PKS_ER"/>
    <property type="match status" value="1"/>
</dbReference>
<dbReference type="PANTHER" id="PTHR11695:SF648">
    <property type="entry name" value="ZINC-BINDING OXIDOREDUCTASE"/>
    <property type="match status" value="1"/>
</dbReference>
<feature type="domain" description="Enoyl reductase (ER)" evidence="2">
    <location>
        <begin position="14"/>
        <end position="325"/>
    </location>
</feature>